<accession>A0A363P0L3</accession>
<dbReference type="Proteomes" id="UP000250831">
    <property type="component" value="Unassembled WGS sequence"/>
</dbReference>
<organism evidence="1 2">
    <name type="scientific">Sphingobacterium athyrii</name>
    <dbReference type="NCBI Taxonomy" id="2152717"/>
    <lineage>
        <taxon>Bacteria</taxon>
        <taxon>Pseudomonadati</taxon>
        <taxon>Bacteroidota</taxon>
        <taxon>Sphingobacteriia</taxon>
        <taxon>Sphingobacteriales</taxon>
        <taxon>Sphingobacteriaceae</taxon>
        <taxon>Sphingobacterium</taxon>
    </lineage>
</organism>
<keyword evidence="2" id="KW-1185">Reference proteome</keyword>
<protein>
    <submittedName>
        <fullName evidence="1">Uncharacterized protein</fullName>
    </submittedName>
</protein>
<sequence>MSCVWNKYRSKFVCIV</sequence>
<gene>
    <name evidence="1" type="ORF">DCO56_01045</name>
</gene>
<dbReference type="RefSeq" id="WP_108632890.1">
    <property type="nucleotide sequence ID" value="NZ_DAMCKI010000053.1"/>
</dbReference>
<dbReference type="AlphaFoldDB" id="A0A363P0L3"/>
<proteinExistence type="predicted"/>
<name>A0A363P0L3_9SPHI</name>
<evidence type="ECO:0000313" key="1">
    <source>
        <dbReference type="EMBL" id="PUV26599.1"/>
    </source>
</evidence>
<reference evidence="1 2" key="1">
    <citation type="submission" date="2018-04" db="EMBL/GenBank/DDBJ databases">
        <title>Sphingobacterium sp. M46 Genome.</title>
        <authorList>
            <person name="Cheng J."/>
            <person name="Li Y."/>
        </authorList>
    </citation>
    <scope>NUCLEOTIDE SEQUENCE [LARGE SCALE GENOMIC DNA]</scope>
    <source>
        <strain evidence="1 2">M46</strain>
    </source>
</reference>
<evidence type="ECO:0000313" key="2">
    <source>
        <dbReference type="Proteomes" id="UP000250831"/>
    </source>
</evidence>
<comment type="caution">
    <text evidence="1">The sequence shown here is derived from an EMBL/GenBank/DDBJ whole genome shotgun (WGS) entry which is preliminary data.</text>
</comment>
<dbReference type="EMBL" id="QCXX01000001">
    <property type="protein sequence ID" value="PUV26599.1"/>
    <property type="molecule type" value="Genomic_DNA"/>
</dbReference>